<dbReference type="OrthoDB" id="1891335at2759"/>
<keyword evidence="4" id="KW-0378">Hydrolase</keyword>
<dbReference type="RefSeq" id="XP_068346962.1">
    <property type="nucleotide sequence ID" value="XM_068490627.1"/>
</dbReference>
<evidence type="ECO:0000256" key="5">
    <source>
        <dbReference type="ARBA" id="ARBA00023167"/>
    </source>
</evidence>
<keyword evidence="3" id="KW-0028">Amino-acid biosynthesis</keyword>
<protein>
    <recommendedName>
        <fullName evidence="2">adenosylhomocysteine nucleosidase</fullName>
        <ecNumber evidence="2">3.2.2.9</ecNumber>
    </recommendedName>
</protein>
<evidence type="ECO:0000256" key="1">
    <source>
        <dbReference type="ARBA" id="ARBA00004945"/>
    </source>
</evidence>
<sequence>MTKKLTIAFIAPMIEELNELLAQFPKESISQTVEKKVEITIIDYKNIQVIAALSGVGKVNAAYTATILFMKYNPDVLINCGVAGGFEKSQKVLDFVIGTKFVYTDVDITFLGLEMGQLIKEPPYFPASDRLIEKIKSMESNFDVKFHYGIIGSADQFINKDHQVEFIQKHFPDVICVEMEGAAIAHVAHKFEIPILAIRSLSDIAVKKEDNSLEYLEFLEKAAQLSAKLCLMLIESLSSDCQQA</sequence>
<accession>A0A1J4J554</accession>
<feature type="domain" description="Nucleoside phosphorylase" evidence="6">
    <location>
        <begin position="6"/>
        <end position="234"/>
    </location>
</feature>
<dbReference type="InterPro" id="IPR000845">
    <property type="entry name" value="Nucleoside_phosphorylase_d"/>
</dbReference>
<dbReference type="NCBIfam" id="NF004079">
    <property type="entry name" value="PRK05584.1"/>
    <property type="match status" value="1"/>
</dbReference>
<dbReference type="AlphaFoldDB" id="A0A1J4J554"/>
<proteinExistence type="predicted"/>
<comment type="pathway">
    <text evidence="1">Amino-acid biosynthesis; L-methionine biosynthesis via salvage pathway; S-methyl-5-thio-alpha-D-ribose 1-phosphate from S-methyl-5'-thioadenosine (hydrolase route): step 1/2.</text>
</comment>
<evidence type="ECO:0000256" key="2">
    <source>
        <dbReference type="ARBA" id="ARBA00011974"/>
    </source>
</evidence>
<evidence type="ECO:0000256" key="3">
    <source>
        <dbReference type="ARBA" id="ARBA00022605"/>
    </source>
</evidence>
<dbReference type="Pfam" id="PF01048">
    <property type="entry name" value="PNP_UDP_1"/>
    <property type="match status" value="1"/>
</dbReference>
<dbReference type="VEuPathDB" id="TrichDB:TRFO_02345"/>
<dbReference type="PANTHER" id="PTHR46832">
    <property type="entry name" value="5'-METHYLTHIOADENOSINE/S-ADENOSYLHOMOCYSTEINE NUCLEOSIDASE"/>
    <property type="match status" value="1"/>
</dbReference>
<reference evidence="7" key="1">
    <citation type="submission" date="2016-10" db="EMBL/GenBank/DDBJ databases">
        <authorList>
            <person name="Benchimol M."/>
            <person name="Almeida L.G."/>
            <person name="Vasconcelos A.T."/>
            <person name="Perreira-Neves A."/>
            <person name="Rosa I.A."/>
            <person name="Tasca T."/>
            <person name="Bogo M.R."/>
            <person name="de Souza W."/>
        </authorList>
    </citation>
    <scope>NUCLEOTIDE SEQUENCE [LARGE SCALE GENOMIC DNA]</scope>
    <source>
        <strain evidence="7">K</strain>
    </source>
</reference>
<evidence type="ECO:0000256" key="4">
    <source>
        <dbReference type="ARBA" id="ARBA00022801"/>
    </source>
</evidence>
<dbReference type="CDD" id="cd09008">
    <property type="entry name" value="MTAN"/>
    <property type="match status" value="1"/>
</dbReference>
<organism evidence="7 8">
    <name type="scientific">Tritrichomonas foetus</name>
    <dbReference type="NCBI Taxonomy" id="1144522"/>
    <lineage>
        <taxon>Eukaryota</taxon>
        <taxon>Metamonada</taxon>
        <taxon>Parabasalia</taxon>
        <taxon>Tritrichomonadida</taxon>
        <taxon>Tritrichomonadidae</taxon>
        <taxon>Tritrichomonas</taxon>
    </lineage>
</organism>
<dbReference type="GO" id="GO:0005829">
    <property type="term" value="C:cytosol"/>
    <property type="evidence" value="ECO:0007669"/>
    <property type="project" value="TreeGrafter"/>
</dbReference>
<keyword evidence="8" id="KW-1185">Reference proteome</keyword>
<comment type="caution">
    <text evidence="7">The sequence shown here is derived from an EMBL/GenBank/DDBJ whole genome shotgun (WGS) entry which is preliminary data.</text>
</comment>
<dbReference type="GO" id="GO:0008782">
    <property type="term" value="F:adenosylhomocysteine nucleosidase activity"/>
    <property type="evidence" value="ECO:0007669"/>
    <property type="project" value="UniProtKB-EC"/>
</dbReference>
<evidence type="ECO:0000313" key="7">
    <source>
        <dbReference type="EMBL" id="OHS93825.1"/>
    </source>
</evidence>
<dbReference type="UniPathway" id="UPA00904">
    <property type="reaction ID" value="UER00871"/>
</dbReference>
<dbReference type="InterPro" id="IPR010049">
    <property type="entry name" value="MTA_SAH_Nsdase"/>
</dbReference>
<dbReference type="PANTHER" id="PTHR46832:SF1">
    <property type="entry name" value="5'-METHYLTHIOADENOSINE_S-ADENOSYLHOMOCYSTEINE NUCLEOSIDASE"/>
    <property type="match status" value="1"/>
</dbReference>
<dbReference type="Proteomes" id="UP000179807">
    <property type="component" value="Unassembled WGS sequence"/>
</dbReference>
<dbReference type="EMBL" id="MLAK01001370">
    <property type="protein sequence ID" value="OHS93825.1"/>
    <property type="molecule type" value="Genomic_DNA"/>
</dbReference>
<gene>
    <name evidence="7" type="primary">mtnN</name>
    <name evidence="7" type="ORF">TRFO_02345</name>
</gene>
<dbReference type="GO" id="GO:0019284">
    <property type="term" value="P:L-methionine salvage from S-adenosylmethionine"/>
    <property type="evidence" value="ECO:0007669"/>
    <property type="project" value="TreeGrafter"/>
</dbReference>
<keyword evidence="5" id="KW-0486">Methionine biosynthesis</keyword>
<dbReference type="InterPro" id="IPR035994">
    <property type="entry name" value="Nucleoside_phosphorylase_sf"/>
</dbReference>
<dbReference type="SUPFAM" id="SSF53167">
    <property type="entry name" value="Purine and uridine phosphorylases"/>
    <property type="match status" value="1"/>
</dbReference>
<dbReference type="GeneID" id="94825331"/>
<evidence type="ECO:0000259" key="6">
    <source>
        <dbReference type="Pfam" id="PF01048"/>
    </source>
</evidence>
<dbReference type="GO" id="GO:0008930">
    <property type="term" value="F:methylthioadenosine nucleosidase activity"/>
    <property type="evidence" value="ECO:0007669"/>
    <property type="project" value="InterPro"/>
</dbReference>
<name>A0A1J4J554_9EUKA</name>
<dbReference type="GO" id="GO:0009164">
    <property type="term" value="P:nucleoside catabolic process"/>
    <property type="evidence" value="ECO:0007669"/>
    <property type="project" value="InterPro"/>
</dbReference>
<dbReference type="NCBIfam" id="TIGR01704">
    <property type="entry name" value="MTA_SAH-Nsdase"/>
    <property type="match status" value="1"/>
</dbReference>
<dbReference type="Gene3D" id="3.40.50.1580">
    <property type="entry name" value="Nucleoside phosphorylase domain"/>
    <property type="match status" value="1"/>
</dbReference>
<dbReference type="EC" id="3.2.2.9" evidence="2"/>
<evidence type="ECO:0000313" key="8">
    <source>
        <dbReference type="Proteomes" id="UP000179807"/>
    </source>
</evidence>
<dbReference type="GO" id="GO:0019509">
    <property type="term" value="P:L-methionine salvage from methylthioadenosine"/>
    <property type="evidence" value="ECO:0007669"/>
    <property type="project" value="UniProtKB-UniPathway"/>
</dbReference>